<evidence type="ECO:0000256" key="1">
    <source>
        <dbReference type="SAM" id="SignalP"/>
    </source>
</evidence>
<dbReference type="Proteomes" id="UP000189739">
    <property type="component" value="Unassembled WGS sequence"/>
</dbReference>
<dbReference type="EMBL" id="MBTF01000005">
    <property type="protein sequence ID" value="OOQ60708.1"/>
    <property type="molecule type" value="Genomic_DNA"/>
</dbReference>
<protein>
    <recommendedName>
        <fullName evidence="4">CHRD domain-containing protein</fullName>
    </recommendedName>
</protein>
<reference evidence="2 3" key="1">
    <citation type="submission" date="2016-07" db="EMBL/GenBank/DDBJ databases">
        <title>Genomic analysis of zinc-resistant bacterium Mucilaginibacter pedocola TBZ30.</title>
        <authorList>
            <person name="Huang J."/>
            <person name="Tang J."/>
        </authorList>
    </citation>
    <scope>NUCLEOTIDE SEQUENCE [LARGE SCALE GENOMIC DNA]</scope>
    <source>
        <strain evidence="2 3">TBZ30</strain>
    </source>
</reference>
<proteinExistence type="predicted"/>
<evidence type="ECO:0000313" key="3">
    <source>
        <dbReference type="Proteomes" id="UP000189739"/>
    </source>
</evidence>
<evidence type="ECO:0000313" key="2">
    <source>
        <dbReference type="EMBL" id="OOQ60708.1"/>
    </source>
</evidence>
<organism evidence="2 3">
    <name type="scientific">Mucilaginibacter pedocola</name>
    <dbReference type="NCBI Taxonomy" id="1792845"/>
    <lineage>
        <taxon>Bacteria</taxon>
        <taxon>Pseudomonadati</taxon>
        <taxon>Bacteroidota</taxon>
        <taxon>Sphingobacteriia</taxon>
        <taxon>Sphingobacteriales</taxon>
        <taxon>Sphingobacteriaceae</taxon>
        <taxon>Mucilaginibacter</taxon>
    </lineage>
</organism>
<keyword evidence="3" id="KW-1185">Reference proteome</keyword>
<dbReference type="OrthoDB" id="769955at2"/>
<feature type="signal peptide" evidence="1">
    <location>
        <begin position="1"/>
        <end position="20"/>
    </location>
</feature>
<feature type="chain" id="PRO_5013250188" description="CHRD domain-containing protein" evidence="1">
    <location>
        <begin position="21"/>
        <end position="175"/>
    </location>
</feature>
<dbReference type="AlphaFoldDB" id="A0A1S9PJE4"/>
<gene>
    <name evidence="2" type="ORF">BC343_24255</name>
</gene>
<dbReference type="RefSeq" id="WP_078347409.1">
    <property type="nucleotide sequence ID" value="NZ_MBTF01000005.1"/>
</dbReference>
<evidence type="ECO:0008006" key="4">
    <source>
        <dbReference type="Google" id="ProtNLM"/>
    </source>
</evidence>
<accession>A0A1S9PJE4</accession>
<comment type="caution">
    <text evidence="2">The sequence shown here is derived from an EMBL/GenBank/DDBJ whole genome shotgun (WGS) entry which is preliminary data.</text>
</comment>
<name>A0A1S9PJE4_9SPHI</name>
<dbReference type="PROSITE" id="PS51257">
    <property type="entry name" value="PROKAR_LIPOPROTEIN"/>
    <property type="match status" value="1"/>
</dbReference>
<sequence length="175" mass="17656">MKKLKSAILLALIVATTGFSSCKKDSNGNTSGKGAATVKASLYGFDGTSGTTFSSTAAGIVKVGNMLTITAIKEGSKESITIVLQNVTGTGTFGLLQDNSAGHGAILSKDYTQPADGTLNYSTSLPSPTGVKGGGEVKITTLTSTTAEGTFYIVGHNSAGKDGFVENGTFSGKVN</sequence>
<dbReference type="STRING" id="1792845.BC343_24255"/>
<keyword evidence="1" id="KW-0732">Signal</keyword>